<feature type="domain" description="Cyclic nucleotide-binding" evidence="4">
    <location>
        <begin position="16"/>
        <end position="119"/>
    </location>
</feature>
<dbReference type="InterPro" id="IPR036390">
    <property type="entry name" value="WH_DNA-bd_sf"/>
</dbReference>
<dbReference type="EMBL" id="CAJHCQ010000005">
    <property type="protein sequence ID" value="CAD6531126.1"/>
    <property type="molecule type" value="Genomic_DNA"/>
</dbReference>
<dbReference type="InterPro" id="IPR000595">
    <property type="entry name" value="cNMP-bd_dom"/>
</dbReference>
<dbReference type="PROSITE" id="PS50042">
    <property type="entry name" value="CNMP_BINDING_3"/>
    <property type="match status" value="1"/>
</dbReference>
<keyword evidence="3" id="KW-0804">Transcription</keyword>
<evidence type="ECO:0000313" key="6">
    <source>
        <dbReference type="EMBL" id="CAD6531126.1"/>
    </source>
</evidence>
<dbReference type="Gene3D" id="1.10.10.10">
    <property type="entry name" value="Winged helix-like DNA-binding domain superfamily/Winged helix DNA-binding domain"/>
    <property type="match status" value="1"/>
</dbReference>
<sequence>MALMNDTSDEMRTNQWFSALPAEEQEALLRNSELMTLGPGEYLFHRGDAPSAFYGIKSGRLKASTVREDGKEAILAVIEPGNWFGQTSLTSRQPRPRDVIALERSTLLVVKAAAFEELMQRSHAFVRAIAELQSLHMNWLYRMVEDATLHSTRARIARRLLSLASGDVTLAPQCRQDVSLSQDTLAMMLGITRQTLSLELKAMAEKGAITLRYGRIEILSKDILSSFQDYP</sequence>
<evidence type="ECO:0000259" key="4">
    <source>
        <dbReference type="PROSITE" id="PS50042"/>
    </source>
</evidence>
<dbReference type="Gene3D" id="2.60.120.10">
    <property type="entry name" value="Jelly Rolls"/>
    <property type="match status" value="1"/>
</dbReference>
<proteinExistence type="predicted"/>
<keyword evidence="7" id="KW-1185">Reference proteome</keyword>
<organism evidence="6 7">
    <name type="scientific">Paraburkholderia hiiakae</name>
    <dbReference type="NCBI Taxonomy" id="1081782"/>
    <lineage>
        <taxon>Bacteria</taxon>
        <taxon>Pseudomonadati</taxon>
        <taxon>Pseudomonadota</taxon>
        <taxon>Betaproteobacteria</taxon>
        <taxon>Burkholderiales</taxon>
        <taxon>Burkholderiaceae</taxon>
        <taxon>Paraburkholderia</taxon>
    </lineage>
</organism>
<name>A0ABN7HQ91_9BURK</name>
<dbReference type="CDD" id="cd00038">
    <property type="entry name" value="CAP_ED"/>
    <property type="match status" value="1"/>
</dbReference>
<dbReference type="Proteomes" id="UP000656319">
    <property type="component" value="Unassembled WGS sequence"/>
</dbReference>
<keyword evidence="6" id="KW-0675">Receptor</keyword>
<reference evidence="6 7" key="1">
    <citation type="submission" date="2020-10" db="EMBL/GenBank/DDBJ databases">
        <authorList>
            <person name="Peeters C."/>
        </authorList>
    </citation>
    <scope>NUCLEOTIDE SEQUENCE [LARGE SCALE GENOMIC DNA]</scope>
    <source>
        <strain evidence="6 7">LMG 27952</strain>
    </source>
</reference>
<evidence type="ECO:0000256" key="1">
    <source>
        <dbReference type="ARBA" id="ARBA00023015"/>
    </source>
</evidence>
<gene>
    <name evidence="6" type="ORF">LMG27952_02541</name>
</gene>
<dbReference type="SUPFAM" id="SSF51206">
    <property type="entry name" value="cAMP-binding domain-like"/>
    <property type="match status" value="1"/>
</dbReference>
<protein>
    <submittedName>
        <fullName evidence="6">Cyclic AMP receptor protein</fullName>
    </submittedName>
</protein>
<evidence type="ECO:0000256" key="3">
    <source>
        <dbReference type="ARBA" id="ARBA00023163"/>
    </source>
</evidence>
<dbReference type="InterPro" id="IPR050397">
    <property type="entry name" value="Env_Response_Regulators"/>
</dbReference>
<dbReference type="PANTHER" id="PTHR24567:SF74">
    <property type="entry name" value="HTH-TYPE TRANSCRIPTIONAL REGULATOR ARCR"/>
    <property type="match status" value="1"/>
</dbReference>
<evidence type="ECO:0000256" key="2">
    <source>
        <dbReference type="ARBA" id="ARBA00023125"/>
    </source>
</evidence>
<dbReference type="SMART" id="SM00419">
    <property type="entry name" value="HTH_CRP"/>
    <property type="match status" value="1"/>
</dbReference>
<dbReference type="PROSITE" id="PS51063">
    <property type="entry name" value="HTH_CRP_2"/>
    <property type="match status" value="1"/>
</dbReference>
<feature type="domain" description="HTH crp-type" evidence="5">
    <location>
        <begin position="150"/>
        <end position="222"/>
    </location>
</feature>
<evidence type="ECO:0000259" key="5">
    <source>
        <dbReference type="PROSITE" id="PS51063"/>
    </source>
</evidence>
<accession>A0ABN7HQ91</accession>
<dbReference type="SUPFAM" id="SSF46785">
    <property type="entry name" value="Winged helix' DNA-binding domain"/>
    <property type="match status" value="1"/>
</dbReference>
<dbReference type="SMART" id="SM00100">
    <property type="entry name" value="cNMP"/>
    <property type="match status" value="1"/>
</dbReference>
<dbReference type="InterPro" id="IPR014710">
    <property type="entry name" value="RmlC-like_jellyroll"/>
</dbReference>
<keyword evidence="1" id="KW-0805">Transcription regulation</keyword>
<keyword evidence="2" id="KW-0238">DNA-binding</keyword>
<dbReference type="InterPro" id="IPR018490">
    <property type="entry name" value="cNMP-bd_dom_sf"/>
</dbReference>
<comment type="caution">
    <text evidence="6">The sequence shown here is derived from an EMBL/GenBank/DDBJ whole genome shotgun (WGS) entry which is preliminary data.</text>
</comment>
<dbReference type="RefSeq" id="WP_236596824.1">
    <property type="nucleotide sequence ID" value="NZ_CAJHCQ010000005.1"/>
</dbReference>
<dbReference type="Pfam" id="PF00027">
    <property type="entry name" value="cNMP_binding"/>
    <property type="match status" value="1"/>
</dbReference>
<dbReference type="InterPro" id="IPR012318">
    <property type="entry name" value="HTH_CRP"/>
</dbReference>
<dbReference type="InterPro" id="IPR036388">
    <property type="entry name" value="WH-like_DNA-bd_sf"/>
</dbReference>
<dbReference type="PANTHER" id="PTHR24567">
    <property type="entry name" value="CRP FAMILY TRANSCRIPTIONAL REGULATORY PROTEIN"/>
    <property type="match status" value="1"/>
</dbReference>
<evidence type="ECO:0000313" key="7">
    <source>
        <dbReference type="Proteomes" id="UP000656319"/>
    </source>
</evidence>
<dbReference type="Pfam" id="PF13545">
    <property type="entry name" value="HTH_Crp_2"/>
    <property type="match status" value="1"/>
</dbReference>